<organism evidence="2 3">
    <name type="scientific">Ureaplasma zalophigenitalium</name>
    <dbReference type="NCBI Taxonomy" id="907723"/>
    <lineage>
        <taxon>Bacteria</taxon>
        <taxon>Bacillati</taxon>
        <taxon>Mycoplasmatota</taxon>
        <taxon>Mycoplasmoidales</taxon>
        <taxon>Mycoplasmoidaceae</taxon>
        <taxon>Ureaplasma</taxon>
    </lineage>
</organism>
<keyword evidence="3" id="KW-1185">Reference proteome</keyword>
<evidence type="ECO:0000256" key="1">
    <source>
        <dbReference type="SAM" id="Coils"/>
    </source>
</evidence>
<evidence type="ECO:0000313" key="3">
    <source>
        <dbReference type="Proteomes" id="UP001207252"/>
    </source>
</evidence>
<sequence length="1653" mass="186572">MKNQNSNKKRRKIAAAYSVVSSLFMAGVVITATQLRWNKNKDHTYDETGIEYRKLLEEAKKTLKLLIENNNLNYENLIDDLKKNIQLNSNIDLKNSERVKEAINSLKRKISNIKKQQDEIDYNYKKISFDSGELIKKAKELLAKIDSYQQDDVAHQHKELLTNAIASLEKMLKAKPTVLVNDLLKQNELLQGLITDCENYLLTLDNKNDSKNKLLQEIQTLIAKINDKNQGISNLYQVVKDKINSVTSEFNRLVPNVNDLSNVSLEVLEAFKNKLIDLLNNIDPDILKISQDNLLNASNNIQDYINELKIHSNSRNYVDIINRLEETLKANQVPNSDVLMNEKQTKNLLDALDSAKTNKLNKDTELKNSKETLISTIKQANTLKDQLTDPALVVEKNALENSITKANTIKQVDANNKEALIADINQAKIDLEKAMQVAQNKKTTIDQQKANLKEQIINSKQAITDFLNNLTPPEKYAALKEKTNQSLTDLNNNNLNLDVKTLDQLTSIDQEYKNLLAEAKKQKDQLDGNEKTAKLTELNGIKEQLKQKVAEIDSLKNNGKNHIDGLNSAPINEFLSQTDPETVDSINQAIIQGNQLLQQADKNIYADKLNTIKKDLESLAQTEDLAKKYPDINNQLTGFVSAISTPVDPDTLEAYKTRYEEHKEDVAKIKEAIKQKQENEQQTKQRLVQEIQELLNQADTKNQTITATYQTVKDKIADLRPDFNKLVPNTTDLSNVSIASLETFKTKVKDVLDNIQAEILNISKSNLNTAVKNLDAFIDKLQQNPKSKNYVDIINQLNETLKANRTPASDTITNEKQTESLKNALEEAKKNQLNKDNEFKVAKDALLPLIEQANTLKDQLTDPALTTEKTNLENALNNADKKNKVDTSGKEALIKDINKAKTDLEVAIQAASAKKNEIDKQRESLKNQITDSKKAINNFLNTLTQNEKYKDLFTKTNQSLTDLNNNNVNLDVKTLDQLTSIDQEYKNLLAEAKKQKDQLDGNEKTAKLTELNGIKEQLKQKVAEIDSLKNNGKNHIDGLNSAPINEFLSQTDPETVDSINQAIIQGNQLLQQADKNIYADKLNTIKKDLESLAQTEDLAKKYPDINNQLTGFVSAISTPVDPDTLEAYKTRYEEHKEDVAKIKEAIKQKQENEQQTKQRLVQEIQELLNQADTKNQTITNIYQSVKDKINSLPSKFAKLLPDKNDLSNTTIKTLESFKDEAKNVIDNIDTNILKISEENLKTAANNINTLLNELEKNKNTKNYTEIIDTLKLSLKTNSHSANNYLTNEAQTKKLEDVLKKAKADQKTKDNEFKIAKDSLSVTISRANTLKDQLTDPALTTEKTNLENALNNADKKNKVDANGKEALIKDINKAKTDLEVAIQAASAKKSEIDKQKADKLVKLNALKEQLKAKVAEIKNIKNDNKEHISSLNTQAIEEFLVQEDPQTIGEVNNHLSHGNEILEQADKNIYADKLNAIKKDLESLAQAEDLPNKFVDIDAEVKNLIQTIKSPFNPDTVDAHKERYNEHVNDVEKIKRKIAEAKDELANKRNNLLKNIEKIIEGVNAKNASLSSTYSSSKNKLESLNNEFNQLKNDFSNKTVHDLETFKTKAQKTLDSIDEEVLQTSKNNLSAAVSNLNNRLSELNANPHKKIMKI</sequence>
<reference evidence="2 3" key="1">
    <citation type="journal article" date="2020" name="Int. J. Syst. Evol. Microbiol.">
        <title>Ureaplasma miroungigenitalium sp. nov. isolated from northern elephant seals (Mirounga angustirostris) and Ureaplasma zalophigenitalium sp. nov. isolated from California sea lions (Zalophus californianus).</title>
        <authorList>
            <person name="Volokhov D.V."/>
            <person name="Gulland F.M."/>
            <person name="Gao Y."/>
            <person name="Chizhikov V.E."/>
        </authorList>
    </citation>
    <scope>NUCLEOTIDE SEQUENCE [LARGE SCALE GENOMIC DNA]</scope>
    <source>
        <strain evidence="2 3">CSL7644-GEN</strain>
    </source>
</reference>
<evidence type="ECO:0000313" key="2">
    <source>
        <dbReference type="EMBL" id="MCV3754058.1"/>
    </source>
</evidence>
<comment type="caution">
    <text evidence="2">The sequence shown here is derived from an EMBL/GenBank/DDBJ whole genome shotgun (WGS) entry which is preliminary data.</text>
</comment>
<dbReference type="EMBL" id="JAOXHJ010000003">
    <property type="protein sequence ID" value="MCV3754058.1"/>
    <property type="molecule type" value="Genomic_DNA"/>
</dbReference>
<feature type="coiled-coil region" evidence="1">
    <location>
        <begin position="417"/>
        <end position="455"/>
    </location>
</feature>
<name>A0ABT3BP69_9BACT</name>
<gene>
    <name evidence="2" type="ORF">OF365_01595</name>
</gene>
<feature type="coiled-coil region" evidence="1">
    <location>
        <begin position="64"/>
        <end position="119"/>
    </location>
</feature>
<feature type="coiled-coil region" evidence="1">
    <location>
        <begin position="890"/>
        <end position="935"/>
    </location>
</feature>
<accession>A0ABT3BP69</accession>
<protein>
    <submittedName>
        <fullName evidence="2">Uncharacterized protein</fullName>
    </submittedName>
</protein>
<feature type="coiled-coil region" evidence="1">
    <location>
        <begin position="1233"/>
        <end position="1260"/>
    </location>
</feature>
<feature type="coiled-coil region" evidence="1">
    <location>
        <begin position="1125"/>
        <end position="1177"/>
    </location>
</feature>
<dbReference type="RefSeq" id="WP_263817862.1">
    <property type="nucleotide sequence ID" value="NZ_JAOXHJ010000003.1"/>
</dbReference>
<feature type="coiled-coil region" evidence="1">
    <location>
        <begin position="975"/>
        <end position="1031"/>
    </location>
</feature>
<dbReference type="Proteomes" id="UP001207252">
    <property type="component" value="Unassembled WGS sequence"/>
</dbReference>
<keyword evidence="1" id="KW-0175">Coiled coil</keyword>
<feature type="coiled-coil region" evidence="1">
    <location>
        <begin position="1363"/>
        <end position="1422"/>
    </location>
</feature>
<feature type="coiled-coil region" evidence="1">
    <location>
        <begin position="1516"/>
        <end position="1593"/>
    </location>
</feature>
<proteinExistence type="predicted"/>
<feature type="coiled-coil region" evidence="1">
    <location>
        <begin position="502"/>
        <end position="558"/>
    </location>
</feature>
<feature type="coiled-coil region" evidence="1">
    <location>
        <begin position="652"/>
        <end position="704"/>
    </location>
</feature>